<dbReference type="PROSITE" id="PS50297">
    <property type="entry name" value="ANK_REP_REGION"/>
    <property type="match status" value="3"/>
</dbReference>
<gene>
    <name evidence="5" type="ORF">BJY01DRAFT_250040</name>
</gene>
<dbReference type="PROSITE" id="PS50088">
    <property type="entry name" value="ANK_REPEAT"/>
    <property type="match status" value="3"/>
</dbReference>
<protein>
    <submittedName>
        <fullName evidence="5">Ankyrin repeat-containing domain protein</fullName>
    </submittedName>
</protein>
<evidence type="ECO:0000313" key="6">
    <source>
        <dbReference type="Proteomes" id="UP001610446"/>
    </source>
</evidence>
<dbReference type="InterPro" id="IPR002110">
    <property type="entry name" value="Ankyrin_rpt"/>
</dbReference>
<feature type="repeat" description="ANK" evidence="3">
    <location>
        <begin position="308"/>
        <end position="340"/>
    </location>
</feature>
<dbReference type="Pfam" id="PF12796">
    <property type="entry name" value="Ank_2"/>
    <property type="match status" value="3"/>
</dbReference>
<dbReference type="Proteomes" id="UP001610446">
    <property type="component" value="Unassembled WGS sequence"/>
</dbReference>
<dbReference type="InterPro" id="IPR036770">
    <property type="entry name" value="Ankyrin_rpt-contain_sf"/>
</dbReference>
<feature type="repeat" description="ANK" evidence="3">
    <location>
        <begin position="199"/>
        <end position="231"/>
    </location>
</feature>
<dbReference type="CDD" id="cd09917">
    <property type="entry name" value="F-box_SF"/>
    <property type="match status" value="1"/>
</dbReference>
<evidence type="ECO:0000313" key="5">
    <source>
        <dbReference type="EMBL" id="KAL2840418.1"/>
    </source>
</evidence>
<evidence type="ECO:0000256" key="2">
    <source>
        <dbReference type="ARBA" id="ARBA00023043"/>
    </source>
</evidence>
<organism evidence="5 6">
    <name type="scientific">Aspergillus pseudoustus</name>
    <dbReference type="NCBI Taxonomy" id="1810923"/>
    <lineage>
        <taxon>Eukaryota</taxon>
        <taxon>Fungi</taxon>
        <taxon>Dikarya</taxon>
        <taxon>Ascomycota</taxon>
        <taxon>Pezizomycotina</taxon>
        <taxon>Eurotiomycetes</taxon>
        <taxon>Eurotiomycetidae</taxon>
        <taxon>Eurotiales</taxon>
        <taxon>Aspergillaceae</taxon>
        <taxon>Aspergillus</taxon>
        <taxon>Aspergillus subgen. Nidulantes</taxon>
    </lineage>
</organism>
<sequence>MNLLDLPGELILLIAQLLNAKQLSRFSRTSRHVHPLVMALLYRRNIKYGHSSGVNKQLTPLEDPSGPGSFYRNMEADLEDYKNPSPLTDPSGLPLPVTAEIRARDRVLGEFVKHGADINTLTQRNRYGQEKPLLLHAVSERNLAAAILLVKHGAEIYAVRDSWGRAALHWAAIGGCAKILRYLLTHSGAQRDIHVRDEDGQTPFQYAAESGNVAAIRLILEAGADIDAQDEEGNTALHLMMMNGKPAPDSWCIPALRVMFELGVDTEKRLFEDGKTALHIAVLNGRDTDFMEVLLQEGKMDLNCRTVEGRTPLSCAVEKGDAEIFNLLLNAGADRETRDEEGRTLLQTALVDEDRAWASLPTLLEQGLYTLDSDAGEGKTLLQALEEQDWMYVIQDRVDGLSLD</sequence>
<dbReference type="PANTHER" id="PTHR24198">
    <property type="entry name" value="ANKYRIN REPEAT AND PROTEIN KINASE DOMAIN-CONTAINING PROTEIN"/>
    <property type="match status" value="1"/>
</dbReference>
<dbReference type="Gene3D" id="1.25.40.20">
    <property type="entry name" value="Ankyrin repeat-containing domain"/>
    <property type="match status" value="2"/>
</dbReference>
<feature type="domain" description="F-box" evidence="4">
    <location>
        <begin position="1"/>
        <end position="45"/>
    </location>
</feature>
<keyword evidence="2 3" id="KW-0040">ANK repeat</keyword>
<proteinExistence type="predicted"/>
<keyword evidence="6" id="KW-1185">Reference proteome</keyword>
<comment type="caution">
    <text evidence="5">The sequence shown here is derived from an EMBL/GenBank/DDBJ whole genome shotgun (WGS) entry which is preliminary data.</text>
</comment>
<keyword evidence="1" id="KW-0677">Repeat</keyword>
<evidence type="ECO:0000256" key="1">
    <source>
        <dbReference type="ARBA" id="ARBA00022737"/>
    </source>
</evidence>
<dbReference type="SMART" id="SM00248">
    <property type="entry name" value="ANK"/>
    <property type="match status" value="6"/>
</dbReference>
<evidence type="ECO:0000259" key="4">
    <source>
        <dbReference type="PROSITE" id="PS50181"/>
    </source>
</evidence>
<dbReference type="SUPFAM" id="SSF48403">
    <property type="entry name" value="Ankyrin repeat"/>
    <property type="match status" value="1"/>
</dbReference>
<feature type="repeat" description="ANK" evidence="3">
    <location>
        <begin position="273"/>
        <end position="298"/>
    </location>
</feature>
<name>A0ABR4JN69_9EURO</name>
<accession>A0ABR4JN69</accession>
<dbReference type="PROSITE" id="PS50181">
    <property type="entry name" value="FBOX"/>
    <property type="match status" value="1"/>
</dbReference>
<dbReference type="InterPro" id="IPR001810">
    <property type="entry name" value="F-box_dom"/>
</dbReference>
<dbReference type="PANTHER" id="PTHR24198:SF165">
    <property type="entry name" value="ANKYRIN REPEAT-CONTAINING PROTEIN-RELATED"/>
    <property type="match status" value="1"/>
</dbReference>
<evidence type="ECO:0000256" key="3">
    <source>
        <dbReference type="PROSITE-ProRule" id="PRU00023"/>
    </source>
</evidence>
<dbReference type="EMBL" id="JBFXLU010000121">
    <property type="protein sequence ID" value="KAL2840418.1"/>
    <property type="molecule type" value="Genomic_DNA"/>
</dbReference>
<reference evidence="5 6" key="1">
    <citation type="submission" date="2024-07" db="EMBL/GenBank/DDBJ databases">
        <title>Section-level genome sequencing and comparative genomics of Aspergillus sections Usti and Cavernicolus.</title>
        <authorList>
            <consortium name="Lawrence Berkeley National Laboratory"/>
            <person name="Nybo J.L."/>
            <person name="Vesth T.C."/>
            <person name="Theobald S."/>
            <person name="Frisvad J.C."/>
            <person name="Larsen T.O."/>
            <person name="Kjaerboelling I."/>
            <person name="Rothschild-Mancinelli K."/>
            <person name="Lyhne E.K."/>
            <person name="Kogle M.E."/>
            <person name="Barry K."/>
            <person name="Clum A."/>
            <person name="Na H."/>
            <person name="Ledsgaard L."/>
            <person name="Lin J."/>
            <person name="Lipzen A."/>
            <person name="Kuo A."/>
            <person name="Riley R."/>
            <person name="Mondo S."/>
            <person name="Labutti K."/>
            <person name="Haridas S."/>
            <person name="Pangalinan J."/>
            <person name="Salamov A.A."/>
            <person name="Simmons B.A."/>
            <person name="Magnuson J.K."/>
            <person name="Chen J."/>
            <person name="Drula E."/>
            <person name="Henrissat B."/>
            <person name="Wiebenga A."/>
            <person name="Lubbers R.J."/>
            <person name="Gomes A.C."/>
            <person name="Makela M.R."/>
            <person name="Stajich J."/>
            <person name="Grigoriev I.V."/>
            <person name="Mortensen U.H."/>
            <person name="De Vries R.P."/>
            <person name="Baker S.E."/>
            <person name="Andersen M.R."/>
        </authorList>
    </citation>
    <scope>NUCLEOTIDE SEQUENCE [LARGE SCALE GENOMIC DNA]</scope>
    <source>
        <strain evidence="5 6">CBS 123904</strain>
    </source>
</reference>